<dbReference type="AlphaFoldDB" id="A0A1I1XLA3"/>
<proteinExistence type="predicted"/>
<evidence type="ECO:0000259" key="1">
    <source>
        <dbReference type="Pfam" id="PF00296"/>
    </source>
</evidence>
<organism evidence="2 3">
    <name type="scientific">Actinacidiphila alni</name>
    <dbReference type="NCBI Taxonomy" id="380248"/>
    <lineage>
        <taxon>Bacteria</taxon>
        <taxon>Bacillati</taxon>
        <taxon>Actinomycetota</taxon>
        <taxon>Actinomycetes</taxon>
        <taxon>Kitasatosporales</taxon>
        <taxon>Streptomycetaceae</taxon>
        <taxon>Actinacidiphila</taxon>
    </lineage>
</organism>
<dbReference type="GO" id="GO:0016705">
    <property type="term" value="F:oxidoreductase activity, acting on paired donors, with incorporation or reduction of molecular oxygen"/>
    <property type="evidence" value="ECO:0007669"/>
    <property type="project" value="InterPro"/>
</dbReference>
<keyword evidence="3" id="KW-1185">Reference proteome</keyword>
<dbReference type="NCBIfam" id="TIGR03620">
    <property type="entry name" value="F420_MSMEG_4141"/>
    <property type="match status" value="1"/>
</dbReference>
<dbReference type="RefSeq" id="WP_093711555.1">
    <property type="nucleotide sequence ID" value="NZ_FONG01000001.1"/>
</dbReference>
<dbReference type="PANTHER" id="PTHR30137:SF18">
    <property type="entry name" value="CONSERVED PROTEIN"/>
    <property type="match status" value="1"/>
</dbReference>
<dbReference type="Pfam" id="PF00296">
    <property type="entry name" value="Bac_luciferase"/>
    <property type="match status" value="1"/>
</dbReference>
<dbReference type="InterPro" id="IPR019922">
    <property type="entry name" value="Lucif-like_OxRdatse_MSMEG_4141"/>
</dbReference>
<dbReference type="SUPFAM" id="SSF51679">
    <property type="entry name" value="Bacterial luciferase-like"/>
    <property type="match status" value="1"/>
</dbReference>
<gene>
    <name evidence="2" type="ORF">SAMN05216251_101437</name>
</gene>
<reference evidence="2 3" key="1">
    <citation type="submission" date="2016-10" db="EMBL/GenBank/DDBJ databases">
        <authorList>
            <person name="de Groot N.N."/>
        </authorList>
    </citation>
    <scope>NUCLEOTIDE SEQUENCE [LARGE SCALE GENOMIC DNA]</scope>
    <source>
        <strain evidence="2 3">CGMCC 4.3510</strain>
    </source>
</reference>
<dbReference type="OrthoDB" id="4760590at2"/>
<dbReference type="EMBL" id="FONG01000001">
    <property type="protein sequence ID" value="SFE08082.1"/>
    <property type="molecule type" value="Genomic_DNA"/>
</dbReference>
<accession>A0A1I1XLA3</accession>
<dbReference type="GO" id="GO:0005829">
    <property type="term" value="C:cytosol"/>
    <property type="evidence" value="ECO:0007669"/>
    <property type="project" value="TreeGrafter"/>
</dbReference>
<dbReference type="InterPro" id="IPR036661">
    <property type="entry name" value="Luciferase-like_sf"/>
</dbReference>
<dbReference type="InterPro" id="IPR011251">
    <property type="entry name" value="Luciferase-like_dom"/>
</dbReference>
<sequence>MGQYDRLGRIGIWNSAWSRAACGEGLTWTPAYEEAAAEVEALGYGAVWLGSSPGVEAAEPVLKATERLTVATGILNIWNHDAADVAARRAAVERAHPGRFLLGLGVSHSRAVERYAKPYSAMRDYLTGLDEAPEPVPADRRVLAALGPKMLELSRDRAGGAHPYLVTPEHTAKARAILGDGPLLAPEVKVVLDTDLDAARGKAREHLAMYLALSNYTSNLLRSGFTEEDLAGGGSDRLVDAVFVLGDEAAVAARAAEFLAAGADHLAVQVINGDPARPLPLEEWRRLAPALITG</sequence>
<dbReference type="Gene3D" id="3.20.20.30">
    <property type="entry name" value="Luciferase-like domain"/>
    <property type="match status" value="1"/>
</dbReference>
<evidence type="ECO:0000313" key="3">
    <source>
        <dbReference type="Proteomes" id="UP000199323"/>
    </source>
</evidence>
<name>A0A1I1XLA3_9ACTN</name>
<dbReference type="Proteomes" id="UP000199323">
    <property type="component" value="Unassembled WGS sequence"/>
</dbReference>
<feature type="domain" description="Luciferase-like" evidence="1">
    <location>
        <begin position="34"/>
        <end position="265"/>
    </location>
</feature>
<dbReference type="STRING" id="380248.SAMN05216251_101437"/>
<dbReference type="PANTHER" id="PTHR30137">
    <property type="entry name" value="LUCIFERASE-LIKE MONOOXYGENASE"/>
    <property type="match status" value="1"/>
</dbReference>
<dbReference type="InterPro" id="IPR050766">
    <property type="entry name" value="Bact_Lucif_Oxidored"/>
</dbReference>
<protein>
    <submittedName>
        <fullName evidence="2">Probable F420-dependent oxidoreductase, MSMEG_4141 family</fullName>
    </submittedName>
</protein>
<evidence type="ECO:0000313" key="2">
    <source>
        <dbReference type="EMBL" id="SFE08082.1"/>
    </source>
</evidence>